<accession>A0A5B0X6P1</accession>
<dbReference type="CDD" id="cd05657">
    <property type="entry name" value="M42_glucanase_like"/>
    <property type="match status" value="1"/>
</dbReference>
<dbReference type="Pfam" id="PF05343">
    <property type="entry name" value="Peptidase_M42"/>
    <property type="match status" value="1"/>
</dbReference>
<evidence type="ECO:0000313" key="7">
    <source>
        <dbReference type="Proteomes" id="UP000323708"/>
    </source>
</evidence>
<proteinExistence type="inferred from homology"/>
<evidence type="ECO:0000256" key="4">
    <source>
        <dbReference type="ARBA" id="ARBA00022723"/>
    </source>
</evidence>
<name>A0A5B0X6P1_9GAMM</name>
<dbReference type="Gene3D" id="3.40.630.10">
    <property type="entry name" value="Zn peptidases"/>
    <property type="match status" value="1"/>
</dbReference>
<evidence type="ECO:0000256" key="1">
    <source>
        <dbReference type="ARBA" id="ARBA00006272"/>
    </source>
</evidence>
<dbReference type="GO" id="GO:0006508">
    <property type="term" value="P:proteolysis"/>
    <property type="evidence" value="ECO:0007669"/>
    <property type="project" value="UniProtKB-KW"/>
</dbReference>
<dbReference type="RefSeq" id="WP_149609480.1">
    <property type="nucleotide sequence ID" value="NZ_VTUX01000001.1"/>
</dbReference>
<dbReference type="Gene3D" id="2.40.30.40">
    <property type="entry name" value="Peptidase M42, domain 2"/>
    <property type="match status" value="1"/>
</dbReference>
<dbReference type="InterPro" id="IPR008007">
    <property type="entry name" value="Peptidase_M42"/>
</dbReference>
<dbReference type="SUPFAM" id="SSF101821">
    <property type="entry name" value="Aminopeptidase/glucanase lid domain"/>
    <property type="match status" value="1"/>
</dbReference>
<dbReference type="GO" id="GO:0046872">
    <property type="term" value="F:metal ion binding"/>
    <property type="evidence" value="ECO:0007669"/>
    <property type="project" value="UniProtKB-KW"/>
</dbReference>
<dbReference type="InterPro" id="IPR017537">
    <property type="entry name" value="Peptidase_M42_hydrolase"/>
</dbReference>
<dbReference type="InterPro" id="IPR023367">
    <property type="entry name" value="Peptidase_M42_dom2"/>
</dbReference>
<evidence type="ECO:0000313" key="6">
    <source>
        <dbReference type="EMBL" id="KAA1194011.1"/>
    </source>
</evidence>
<dbReference type="SUPFAM" id="SSF53187">
    <property type="entry name" value="Zn-dependent exopeptidases"/>
    <property type="match status" value="1"/>
</dbReference>
<dbReference type="NCBIfam" id="TIGR03106">
    <property type="entry name" value="trio_M42_hydro"/>
    <property type="match status" value="1"/>
</dbReference>
<dbReference type="AlphaFoldDB" id="A0A5B0X6P1"/>
<keyword evidence="2" id="KW-0031">Aminopeptidase</keyword>
<gene>
    <name evidence="6" type="ORF">F0M18_00775</name>
</gene>
<keyword evidence="7" id="KW-1185">Reference proteome</keyword>
<evidence type="ECO:0000256" key="5">
    <source>
        <dbReference type="ARBA" id="ARBA00022801"/>
    </source>
</evidence>
<keyword evidence="4" id="KW-0479">Metal-binding</keyword>
<organism evidence="6 7">
    <name type="scientific">Pseudohalioglobus sediminis</name>
    <dbReference type="NCBI Taxonomy" id="2606449"/>
    <lineage>
        <taxon>Bacteria</taxon>
        <taxon>Pseudomonadati</taxon>
        <taxon>Pseudomonadota</taxon>
        <taxon>Gammaproteobacteria</taxon>
        <taxon>Cellvibrionales</taxon>
        <taxon>Halieaceae</taxon>
        <taxon>Pseudohalioglobus</taxon>
    </lineage>
</organism>
<dbReference type="PANTHER" id="PTHR32481">
    <property type="entry name" value="AMINOPEPTIDASE"/>
    <property type="match status" value="1"/>
</dbReference>
<dbReference type="EMBL" id="VTUX01000001">
    <property type="protein sequence ID" value="KAA1194011.1"/>
    <property type="molecule type" value="Genomic_DNA"/>
</dbReference>
<comment type="similarity">
    <text evidence="1">Belongs to the peptidase M42 family.</text>
</comment>
<protein>
    <submittedName>
        <fullName evidence="6">Osmoprotectant NAGGN system M42 family peptidase</fullName>
    </submittedName>
</protein>
<dbReference type="GO" id="GO:0004177">
    <property type="term" value="F:aminopeptidase activity"/>
    <property type="evidence" value="ECO:0007669"/>
    <property type="project" value="UniProtKB-KW"/>
</dbReference>
<comment type="caution">
    <text evidence="6">The sequence shown here is derived from an EMBL/GenBank/DDBJ whole genome shotgun (WGS) entry which is preliminary data.</text>
</comment>
<reference evidence="6 7" key="1">
    <citation type="submission" date="2019-09" db="EMBL/GenBank/DDBJ databases">
        <authorList>
            <person name="Chen X.-Y."/>
        </authorList>
    </citation>
    <scope>NUCLEOTIDE SEQUENCE [LARGE SCALE GENOMIC DNA]</scope>
    <source>
        <strain evidence="6 7">NY5</strain>
    </source>
</reference>
<dbReference type="InterPro" id="IPR051464">
    <property type="entry name" value="Peptidase_M42_aminopept"/>
</dbReference>
<dbReference type="Proteomes" id="UP000323708">
    <property type="component" value="Unassembled WGS sequence"/>
</dbReference>
<keyword evidence="3" id="KW-0645">Protease</keyword>
<keyword evidence="5" id="KW-0378">Hydrolase</keyword>
<evidence type="ECO:0000256" key="3">
    <source>
        <dbReference type="ARBA" id="ARBA00022670"/>
    </source>
</evidence>
<sequence>MKPVPIDTDYIRETLLALLAIPSPTGMTDDVVQYCCQQLEALGIDYELTRRGAIRATLPGRDHAHDRAIVAHVDTLGAMVKNLKPCGRLEVVPIGTWPARSAEGARVTLFADHGRRFRGTLLPLKASGHVYNEGVDEQPANWQNLELRLDEDIASREDASKLGLQPGDFIAVDPQPELLDNGFWVSRFLDDKAGVAALLGAAKAVVESDVELPMDCHLLFTVSEETGVGASHILHGDVAELIAVDNGTIAPDQNTSEYGVTIAMQDSSGPFDYYLSRRLSGICDTFEIDHSRDVFRFYRSDAAAALEAGNDIRTALVCFALDSSHGYERTHRDSVVAVARLLSLHMQTEALFERDRDVIGPLEDFPEEQVEWEDSELEDVATASAEVA</sequence>
<evidence type="ECO:0000256" key="2">
    <source>
        <dbReference type="ARBA" id="ARBA00022438"/>
    </source>
</evidence>
<dbReference type="PANTHER" id="PTHR32481:SF7">
    <property type="entry name" value="AMINOPEPTIDASE YHFE-RELATED"/>
    <property type="match status" value="1"/>
</dbReference>